<comment type="caution">
    <text evidence="10">The sequence shown here is derived from an EMBL/GenBank/DDBJ whole genome shotgun (WGS) entry which is preliminary data.</text>
</comment>
<keyword evidence="3" id="KW-1003">Cell membrane</keyword>
<dbReference type="Proteomes" id="UP000279275">
    <property type="component" value="Unassembled WGS sequence"/>
</dbReference>
<dbReference type="Gene3D" id="1.20.1250.20">
    <property type="entry name" value="MFS general substrate transporter like domains"/>
    <property type="match status" value="1"/>
</dbReference>
<dbReference type="OrthoDB" id="9793283at2"/>
<feature type="transmembrane region" description="Helical" evidence="8">
    <location>
        <begin position="234"/>
        <end position="253"/>
    </location>
</feature>
<keyword evidence="6 8" id="KW-0472">Membrane</keyword>
<sequence length="401" mass="40792">MVGAGFLIALGFGLVAPVLPQYARSFGVGVAAASGIVSAFALMRLLFAPVSGRLVQRLGEPRIYLSGVLIVAVSTGACAVAQSYWQLIVLRALGGVGSTMFTVSSLGLVIRLSPPGQRGRVSGLWSTSFLIGSLGGPLIGGALAGLGLRAPFVIYAIALVAATAVVYFSLRNSRLSDRPTVRPAAVLGFGTALRRPAYRAVLVSNFVNGVAVLGVRTALLPLVVVETLHRSRGMAGVALTAFAAGNAAVLFLAGRWSDRWGRKPFMIAGCLVCAAGTAGVGIAPELWALLAASFVGGVGSGLFTPAQQATVADVLGPDARGGPVLAGYQMAGDLGTVLGPIVIGALVQRVSFEFGFVVTGVLLVTAAVWWALVPEPTARITTPHDSPVDAAAHPVDAGSGT</sequence>
<feature type="domain" description="Major facilitator superfamily (MFS) profile" evidence="9">
    <location>
        <begin position="1"/>
        <end position="377"/>
    </location>
</feature>
<feature type="transmembrane region" description="Helical" evidence="8">
    <location>
        <begin position="124"/>
        <end position="146"/>
    </location>
</feature>
<evidence type="ECO:0000256" key="5">
    <source>
        <dbReference type="ARBA" id="ARBA00022989"/>
    </source>
</evidence>
<dbReference type="InterPro" id="IPR011701">
    <property type="entry name" value="MFS"/>
</dbReference>
<dbReference type="SUPFAM" id="SSF103473">
    <property type="entry name" value="MFS general substrate transporter"/>
    <property type="match status" value="1"/>
</dbReference>
<dbReference type="AlphaFoldDB" id="A0A3M2LE33"/>
<accession>A0A3M2LE33</accession>
<organism evidence="10 11">
    <name type="scientific">Nocardia stercoris</name>
    <dbReference type="NCBI Taxonomy" id="2483361"/>
    <lineage>
        <taxon>Bacteria</taxon>
        <taxon>Bacillati</taxon>
        <taxon>Actinomycetota</taxon>
        <taxon>Actinomycetes</taxon>
        <taxon>Mycobacteriales</taxon>
        <taxon>Nocardiaceae</taxon>
        <taxon>Nocardia</taxon>
    </lineage>
</organism>
<feature type="transmembrane region" description="Helical" evidence="8">
    <location>
        <begin position="152"/>
        <end position="170"/>
    </location>
</feature>
<dbReference type="EMBL" id="RFFH01000001">
    <property type="protein sequence ID" value="RMI35807.1"/>
    <property type="molecule type" value="Genomic_DNA"/>
</dbReference>
<evidence type="ECO:0000256" key="7">
    <source>
        <dbReference type="SAM" id="MobiDB-lite"/>
    </source>
</evidence>
<proteinExistence type="inferred from homology"/>
<dbReference type="InterPro" id="IPR020846">
    <property type="entry name" value="MFS_dom"/>
</dbReference>
<dbReference type="PROSITE" id="PS00216">
    <property type="entry name" value="SUGAR_TRANSPORT_1"/>
    <property type="match status" value="1"/>
</dbReference>
<evidence type="ECO:0000256" key="1">
    <source>
        <dbReference type="ARBA" id="ARBA00004651"/>
    </source>
</evidence>
<dbReference type="Pfam" id="PF07690">
    <property type="entry name" value="MFS_1"/>
    <property type="match status" value="1"/>
</dbReference>
<feature type="transmembrane region" description="Helical" evidence="8">
    <location>
        <begin position="30"/>
        <end position="51"/>
    </location>
</feature>
<evidence type="ECO:0000256" key="2">
    <source>
        <dbReference type="ARBA" id="ARBA00007520"/>
    </source>
</evidence>
<comment type="subcellular location">
    <subcellularLocation>
        <location evidence="1">Cell membrane</location>
        <topology evidence="1">Multi-pass membrane protein</topology>
    </subcellularLocation>
</comment>
<dbReference type="PRINTS" id="PR01035">
    <property type="entry name" value="TCRTETA"/>
</dbReference>
<dbReference type="InterPro" id="IPR001958">
    <property type="entry name" value="Tet-R_TetA/multi-R_MdtG-like"/>
</dbReference>
<feature type="transmembrane region" description="Helical" evidence="8">
    <location>
        <begin position="326"/>
        <end position="347"/>
    </location>
</feature>
<evidence type="ECO:0000313" key="10">
    <source>
        <dbReference type="EMBL" id="RMI35807.1"/>
    </source>
</evidence>
<gene>
    <name evidence="10" type="ORF">EBN03_03200</name>
</gene>
<feature type="transmembrane region" description="Helical" evidence="8">
    <location>
        <begin position="88"/>
        <end position="112"/>
    </location>
</feature>
<dbReference type="RefSeq" id="WP_122186778.1">
    <property type="nucleotide sequence ID" value="NZ_RFFH01000001.1"/>
</dbReference>
<reference evidence="10 11" key="1">
    <citation type="submission" date="2018-10" db="EMBL/GenBank/DDBJ databases">
        <title>Isolation from cow dung.</title>
        <authorList>
            <person name="Ling L."/>
        </authorList>
    </citation>
    <scope>NUCLEOTIDE SEQUENCE [LARGE SCALE GENOMIC DNA]</scope>
    <source>
        <strain evidence="10 11">NEAU-LL90</strain>
    </source>
</reference>
<dbReference type="Gene3D" id="1.20.1720.10">
    <property type="entry name" value="Multidrug resistance protein D"/>
    <property type="match status" value="1"/>
</dbReference>
<evidence type="ECO:0000256" key="8">
    <source>
        <dbReference type="SAM" id="Phobius"/>
    </source>
</evidence>
<evidence type="ECO:0000256" key="6">
    <source>
        <dbReference type="ARBA" id="ARBA00023136"/>
    </source>
</evidence>
<feature type="transmembrane region" description="Helical" evidence="8">
    <location>
        <begin position="265"/>
        <end position="283"/>
    </location>
</feature>
<dbReference type="PANTHER" id="PTHR43124:SF3">
    <property type="entry name" value="CHLORAMPHENICOL EFFLUX PUMP RV0191"/>
    <property type="match status" value="1"/>
</dbReference>
<feature type="transmembrane region" description="Helical" evidence="8">
    <location>
        <begin position="354"/>
        <end position="372"/>
    </location>
</feature>
<dbReference type="InterPro" id="IPR005829">
    <property type="entry name" value="Sugar_transporter_CS"/>
</dbReference>
<evidence type="ECO:0000313" key="11">
    <source>
        <dbReference type="Proteomes" id="UP000279275"/>
    </source>
</evidence>
<dbReference type="GO" id="GO:0005886">
    <property type="term" value="C:plasma membrane"/>
    <property type="evidence" value="ECO:0007669"/>
    <property type="project" value="UniProtKB-SubCell"/>
</dbReference>
<feature type="region of interest" description="Disordered" evidence="7">
    <location>
        <begin position="382"/>
        <end position="401"/>
    </location>
</feature>
<evidence type="ECO:0000256" key="4">
    <source>
        <dbReference type="ARBA" id="ARBA00022692"/>
    </source>
</evidence>
<dbReference type="PANTHER" id="PTHR43124">
    <property type="entry name" value="PURINE EFFLUX PUMP PBUE"/>
    <property type="match status" value="1"/>
</dbReference>
<protein>
    <submittedName>
        <fullName evidence="10">MFS transporter</fullName>
    </submittedName>
</protein>
<keyword evidence="4 8" id="KW-0812">Transmembrane</keyword>
<dbReference type="PROSITE" id="PS50850">
    <property type="entry name" value="MFS"/>
    <property type="match status" value="1"/>
</dbReference>
<name>A0A3M2LE33_9NOCA</name>
<evidence type="ECO:0000259" key="9">
    <source>
        <dbReference type="PROSITE" id="PS50850"/>
    </source>
</evidence>
<feature type="transmembrane region" description="Helical" evidence="8">
    <location>
        <begin position="200"/>
        <end position="222"/>
    </location>
</feature>
<dbReference type="InterPro" id="IPR050189">
    <property type="entry name" value="MFS_Efflux_Transporters"/>
</dbReference>
<evidence type="ECO:0000256" key="3">
    <source>
        <dbReference type="ARBA" id="ARBA00022475"/>
    </source>
</evidence>
<feature type="transmembrane region" description="Helical" evidence="8">
    <location>
        <begin position="63"/>
        <end position="82"/>
    </location>
</feature>
<keyword evidence="11" id="KW-1185">Reference proteome</keyword>
<dbReference type="CDD" id="cd17325">
    <property type="entry name" value="MFS_MdtG_SLC18_like"/>
    <property type="match status" value="1"/>
</dbReference>
<dbReference type="InterPro" id="IPR036259">
    <property type="entry name" value="MFS_trans_sf"/>
</dbReference>
<keyword evidence="5 8" id="KW-1133">Transmembrane helix</keyword>
<dbReference type="GO" id="GO:0022857">
    <property type="term" value="F:transmembrane transporter activity"/>
    <property type="evidence" value="ECO:0007669"/>
    <property type="project" value="InterPro"/>
</dbReference>
<comment type="similarity">
    <text evidence="2">Belongs to the major facilitator superfamily. TCR/Tet family.</text>
</comment>